<evidence type="ECO:0000256" key="1">
    <source>
        <dbReference type="SAM" id="MobiDB-lite"/>
    </source>
</evidence>
<organism evidence="2 3">
    <name type="scientific">Diabrotica virgifera virgifera</name>
    <name type="common">western corn rootworm</name>
    <dbReference type="NCBI Taxonomy" id="50390"/>
    <lineage>
        <taxon>Eukaryota</taxon>
        <taxon>Metazoa</taxon>
        <taxon>Ecdysozoa</taxon>
        <taxon>Arthropoda</taxon>
        <taxon>Hexapoda</taxon>
        <taxon>Insecta</taxon>
        <taxon>Pterygota</taxon>
        <taxon>Neoptera</taxon>
        <taxon>Endopterygota</taxon>
        <taxon>Coleoptera</taxon>
        <taxon>Polyphaga</taxon>
        <taxon>Cucujiformia</taxon>
        <taxon>Chrysomeloidea</taxon>
        <taxon>Chrysomelidae</taxon>
        <taxon>Galerucinae</taxon>
        <taxon>Diabroticina</taxon>
        <taxon>Diabroticites</taxon>
        <taxon>Diabrotica</taxon>
    </lineage>
</organism>
<dbReference type="Proteomes" id="UP001652700">
    <property type="component" value="Unplaced"/>
</dbReference>
<feature type="compositionally biased region" description="Low complexity" evidence="1">
    <location>
        <begin position="84"/>
        <end position="110"/>
    </location>
</feature>
<name>A0ABM5L450_DIAVI</name>
<keyword evidence="3" id="KW-1185">Reference proteome</keyword>
<dbReference type="RefSeq" id="XP_050517214.1">
    <property type="nucleotide sequence ID" value="XM_050661257.1"/>
</dbReference>
<accession>A0ABM5L450</accession>
<dbReference type="EnsemblMetazoa" id="XM_050661257.1">
    <property type="protein sequence ID" value="XP_050517214.1"/>
    <property type="gene ID" value="LOC126891913"/>
</dbReference>
<evidence type="ECO:0000313" key="2">
    <source>
        <dbReference type="EnsemblMetazoa" id="XP_050517214.1"/>
    </source>
</evidence>
<evidence type="ECO:0000313" key="3">
    <source>
        <dbReference type="Proteomes" id="UP001652700"/>
    </source>
</evidence>
<dbReference type="GeneID" id="126891913"/>
<sequence>MVGRHFYTQGSSFLSEGMTLQRFFYIISKMPKRNGVQNIKAKKQKVEKVSVLEQLLNKPQAVDLTLENQDLLDLFGLFDVEASSSTSPIPATATRASATPAAATRASATPNSETSVCFNYKKHGNYRPTN</sequence>
<protein>
    <submittedName>
        <fullName evidence="2">Uncharacterized protein</fullName>
    </submittedName>
</protein>
<proteinExistence type="predicted"/>
<reference evidence="2" key="1">
    <citation type="submission" date="2025-05" db="UniProtKB">
        <authorList>
            <consortium name="EnsemblMetazoa"/>
        </authorList>
    </citation>
    <scope>IDENTIFICATION</scope>
</reference>
<feature type="region of interest" description="Disordered" evidence="1">
    <location>
        <begin position="84"/>
        <end position="112"/>
    </location>
</feature>